<gene>
    <name evidence="1" type="primary">FRS5</name>
    <name evidence="1" type="ORF">AXF42_Ash002639</name>
</gene>
<name>A0A2I0AP82_9ASPA</name>
<protein>
    <submittedName>
        <fullName evidence="1">Protein FAR1-like sequence 5</fullName>
    </submittedName>
</protein>
<proteinExistence type="predicted"/>
<sequence>MDYDAFGDVIIFDTSYRLNKYNLVCAPIIRVNHHWSNVLFGICFLADEIISSFE</sequence>
<organism evidence="1 2">
    <name type="scientific">Apostasia shenzhenica</name>
    <dbReference type="NCBI Taxonomy" id="1088818"/>
    <lineage>
        <taxon>Eukaryota</taxon>
        <taxon>Viridiplantae</taxon>
        <taxon>Streptophyta</taxon>
        <taxon>Embryophyta</taxon>
        <taxon>Tracheophyta</taxon>
        <taxon>Spermatophyta</taxon>
        <taxon>Magnoliopsida</taxon>
        <taxon>Liliopsida</taxon>
        <taxon>Asparagales</taxon>
        <taxon>Orchidaceae</taxon>
        <taxon>Apostasioideae</taxon>
        <taxon>Apostasia</taxon>
    </lineage>
</organism>
<dbReference type="EMBL" id="KZ451969">
    <property type="protein sequence ID" value="PKA57334.1"/>
    <property type="molecule type" value="Genomic_DNA"/>
</dbReference>
<dbReference type="PANTHER" id="PTHR47718">
    <property type="entry name" value="OS01G0519700 PROTEIN"/>
    <property type="match status" value="1"/>
</dbReference>
<evidence type="ECO:0000313" key="1">
    <source>
        <dbReference type="EMBL" id="PKA57334.1"/>
    </source>
</evidence>
<dbReference type="Proteomes" id="UP000236161">
    <property type="component" value="Unassembled WGS sequence"/>
</dbReference>
<dbReference type="PANTHER" id="PTHR47718:SF17">
    <property type="entry name" value="PROTEIN FAR1-RELATED SEQUENCE 5-LIKE"/>
    <property type="match status" value="1"/>
</dbReference>
<reference evidence="1 2" key="1">
    <citation type="journal article" date="2017" name="Nature">
        <title>The Apostasia genome and the evolution of orchids.</title>
        <authorList>
            <person name="Zhang G.Q."/>
            <person name="Liu K.W."/>
            <person name="Li Z."/>
            <person name="Lohaus R."/>
            <person name="Hsiao Y.Y."/>
            <person name="Niu S.C."/>
            <person name="Wang J.Y."/>
            <person name="Lin Y.C."/>
            <person name="Xu Q."/>
            <person name="Chen L.J."/>
            <person name="Yoshida K."/>
            <person name="Fujiwara S."/>
            <person name="Wang Z.W."/>
            <person name="Zhang Y.Q."/>
            <person name="Mitsuda N."/>
            <person name="Wang M."/>
            <person name="Liu G.H."/>
            <person name="Pecoraro L."/>
            <person name="Huang H.X."/>
            <person name="Xiao X.J."/>
            <person name="Lin M."/>
            <person name="Wu X.Y."/>
            <person name="Wu W.L."/>
            <person name="Chen Y.Y."/>
            <person name="Chang S.B."/>
            <person name="Sakamoto S."/>
            <person name="Ohme-Takagi M."/>
            <person name="Yagi M."/>
            <person name="Zeng S.J."/>
            <person name="Shen C.Y."/>
            <person name="Yeh C.M."/>
            <person name="Luo Y.B."/>
            <person name="Tsai W.C."/>
            <person name="Van de Peer Y."/>
            <person name="Liu Z.J."/>
        </authorList>
    </citation>
    <scope>NUCLEOTIDE SEQUENCE [LARGE SCALE GENOMIC DNA]</scope>
    <source>
        <strain evidence="2">cv. Shenzhen</strain>
        <tissue evidence="1">Stem</tissue>
    </source>
</reference>
<evidence type="ECO:0000313" key="2">
    <source>
        <dbReference type="Proteomes" id="UP000236161"/>
    </source>
</evidence>
<accession>A0A2I0AP82</accession>
<dbReference type="AlphaFoldDB" id="A0A2I0AP82"/>
<keyword evidence="2" id="KW-1185">Reference proteome</keyword>
<dbReference type="OrthoDB" id="2407438at2759"/>